<evidence type="ECO:0000259" key="1">
    <source>
        <dbReference type="Pfam" id="PF26593"/>
    </source>
</evidence>
<dbReference type="InterPro" id="IPR058596">
    <property type="entry name" value="TraC-like_dom"/>
</dbReference>
<dbReference type="EMBL" id="MFJK01000005">
    <property type="protein sequence ID" value="OGG19654.1"/>
    <property type="molecule type" value="Genomic_DNA"/>
</dbReference>
<sequence>MDTAKIAIRGSTQEHLEVAEIRNDLVVMKDGSVALVVMVTAVNFGLLSEREQEAIIYAYAGLLNSLNFSIQIVVRSQQKDISQYVSALQVEEKKQSNPLIAAQISKYRQFIAQTVKENNVLDKKFYIVIPFSSLELGVNVTAAGIIPRKKKAGLPLPLETIVSKATVGLLPKRDHILRQLGRLGLRARQLTTAELIDLYYEIYNQGKGNPGGNVKFEGIN</sequence>
<dbReference type="STRING" id="1798381.A2721_00880"/>
<evidence type="ECO:0000313" key="3">
    <source>
        <dbReference type="Proteomes" id="UP000177871"/>
    </source>
</evidence>
<gene>
    <name evidence="2" type="ORF">A2721_00880</name>
</gene>
<reference evidence="2 3" key="1">
    <citation type="journal article" date="2016" name="Nat. Commun.">
        <title>Thousands of microbial genomes shed light on interconnected biogeochemical processes in an aquifer system.</title>
        <authorList>
            <person name="Anantharaman K."/>
            <person name="Brown C.T."/>
            <person name="Hug L.A."/>
            <person name="Sharon I."/>
            <person name="Castelle C.J."/>
            <person name="Probst A.J."/>
            <person name="Thomas B.C."/>
            <person name="Singh A."/>
            <person name="Wilkins M.J."/>
            <person name="Karaoz U."/>
            <person name="Brodie E.L."/>
            <person name="Williams K.H."/>
            <person name="Hubbard S.S."/>
            <person name="Banfield J.F."/>
        </authorList>
    </citation>
    <scope>NUCLEOTIDE SEQUENCE [LARGE SCALE GENOMIC DNA]</scope>
</reference>
<dbReference type="Proteomes" id="UP000177871">
    <property type="component" value="Unassembled WGS sequence"/>
</dbReference>
<dbReference type="Pfam" id="PF26593">
    <property type="entry name" value="TraC-like"/>
    <property type="match status" value="1"/>
</dbReference>
<name>A0A1F6A5A9_9BACT</name>
<organism evidence="2 3">
    <name type="scientific">Candidatus Gottesmanbacteria bacterium RIFCSPHIGHO2_01_FULL_47_48</name>
    <dbReference type="NCBI Taxonomy" id="1798381"/>
    <lineage>
        <taxon>Bacteria</taxon>
        <taxon>Candidatus Gottesmaniibacteriota</taxon>
    </lineage>
</organism>
<accession>A0A1F6A5A9</accession>
<protein>
    <recommendedName>
        <fullName evidence="1">TraC-like domain-containing protein</fullName>
    </recommendedName>
</protein>
<comment type="caution">
    <text evidence="2">The sequence shown here is derived from an EMBL/GenBank/DDBJ whole genome shotgun (WGS) entry which is preliminary data.</text>
</comment>
<evidence type="ECO:0000313" key="2">
    <source>
        <dbReference type="EMBL" id="OGG19654.1"/>
    </source>
</evidence>
<dbReference type="AlphaFoldDB" id="A0A1F6A5A9"/>
<proteinExistence type="predicted"/>
<feature type="domain" description="TraC-like" evidence="1">
    <location>
        <begin position="25"/>
        <end position="135"/>
    </location>
</feature>